<feature type="binding site" evidence="3">
    <location>
        <position position="106"/>
    </location>
    <ligand>
        <name>Mg(2+)</name>
        <dbReference type="ChEBI" id="CHEBI:18420"/>
    </ligand>
</feature>
<proteinExistence type="predicted"/>
<name>A0A8J3PN42_9ACTN</name>
<dbReference type="SUPFAM" id="SSF56214">
    <property type="entry name" value="4'-phosphopantetheinyl transferase"/>
    <property type="match status" value="1"/>
</dbReference>
<evidence type="ECO:0000256" key="3">
    <source>
        <dbReference type="PIRSR" id="PIRSR603542-2"/>
    </source>
</evidence>
<sequence length="216" mass="23623">MIEEILPPKVASSEAFDDVAEATLFPQEEAMIARSVDKRRREFSTVRLCARRAMADLGLPSAPVLPGLRGSPQWPGGVVGSMTHCDGYRAAALAYATHLRTIGIDAEPHDELPDGVLDAVALPQEKEQLAALKAASPGKHWDRLLFSAKESVYKAWFPLARRWLGFEEAEITFNPARRSFTVRLLVSGPEVDGSRLTGFTGRWKIDSGLVLTAIAL</sequence>
<feature type="domain" description="4'-phosphopantetheinyl transferase" evidence="4">
    <location>
        <begin position="102"/>
        <end position="179"/>
    </location>
</feature>
<feature type="binding site" evidence="2">
    <location>
        <position position="154"/>
    </location>
    <ligand>
        <name>CoA</name>
        <dbReference type="ChEBI" id="CHEBI:57287"/>
    </ligand>
</feature>
<comment type="caution">
    <text evidence="6">The sequence shown here is derived from an EMBL/GenBank/DDBJ whole genome shotgun (WGS) entry which is preliminary data.</text>
</comment>
<evidence type="ECO:0000313" key="6">
    <source>
        <dbReference type="EMBL" id="GIG74959.1"/>
    </source>
</evidence>
<dbReference type="InterPro" id="IPR008278">
    <property type="entry name" value="4-PPantetheinyl_Trfase_dom"/>
</dbReference>
<keyword evidence="7" id="KW-1185">Reference proteome</keyword>
<evidence type="ECO:0000259" key="4">
    <source>
        <dbReference type="Pfam" id="PF01648"/>
    </source>
</evidence>
<dbReference type="GO" id="GO:0005886">
    <property type="term" value="C:plasma membrane"/>
    <property type="evidence" value="ECO:0007669"/>
    <property type="project" value="TreeGrafter"/>
</dbReference>
<comment type="cofactor">
    <cofactor evidence="3">
        <name>Mg(2+)</name>
        <dbReference type="ChEBI" id="CHEBI:18420"/>
    </cofactor>
</comment>
<dbReference type="EMBL" id="BONU01000024">
    <property type="protein sequence ID" value="GIG74959.1"/>
    <property type="molecule type" value="Genomic_DNA"/>
</dbReference>
<dbReference type="InterPro" id="IPR037143">
    <property type="entry name" value="4-PPantetheinyl_Trfase_dom_sf"/>
</dbReference>
<reference evidence="6" key="1">
    <citation type="submission" date="2021-01" db="EMBL/GenBank/DDBJ databases">
        <title>Whole genome shotgun sequence of Planosporangium flavigriseum NBRC 105377.</title>
        <authorList>
            <person name="Komaki H."/>
            <person name="Tamura T."/>
        </authorList>
    </citation>
    <scope>NUCLEOTIDE SEQUENCE</scope>
    <source>
        <strain evidence="6">NBRC 105377</strain>
    </source>
</reference>
<keyword evidence="3" id="KW-0460">Magnesium</keyword>
<feature type="binding site" evidence="2">
    <location>
        <position position="164"/>
    </location>
    <ligand>
        <name>CoA</name>
        <dbReference type="ChEBI" id="CHEBI:57287"/>
    </ligand>
</feature>
<dbReference type="GO" id="GO:0009239">
    <property type="term" value="P:enterobactin biosynthetic process"/>
    <property type="evidence" value="ECO:0007669"/>
    <property type="project" value="InterPro"/>
</dbReference>
<dbReference type="Pfam" id="PF01648">
    <property type="entry name" value="ACPS"/>
    <property type="match status" value="1"/>
</dbReference>
<dbReference type="InterPro" id="IPR041354">
    <property type="entry name" value="4PPT_N"/>
</dbReference>
<dbReference type="RefSeq" id="WP_168079544.1">
    <property type="nucleotide sequence ID" value="NZ_BAAAQJ010000005.1"/>
</dbReference>
<keyword evidence="1 6" id="KW-0808">Transferase</keyword>
<gene>
    <name evidence="6" type="ORF">Pfl04_33630</name>
</gene>
<dbReference type="PANTHER" id="PTHR38096:SF1">
    <property type="entry name" value="ENTEROBACTIN SYNTHASE COMPONENT D"/>
    <property type="match status" value="1"/>
</dbReference>
<organism evidence="6 7">
    <name type="scientific">Planosporangium flavigriseum</name>
    <dbReference type="NCBI Taxonomy" id="373681"/>
    <lineage>
        <taxon>Bacteria</taxon>
        <taxon>Bacillati</taxon>
        <taxon>Actinomycetota</taxon>
        <taxon>Actinomycetes</taxon>
        <taxon>Micromonosporales</taxon>
        <taxon>Micromonosporaceae</taxon>
        <taxon>Planosporangium</taxon>
    </lineage>
</organism>
<accession>A0A8J3PN42</accession>
<dbReference type="AlphaFoldDB" id="A0A8J3PN42"/>
<evidence type="ECO:0000313" key="7">
    <source>
        <dbReference type="Proteomes" id="UP000653674"/>
    </source>
</evidence>
<feature type="binding site" evidence="3">
    <location>
        <position position="107"/>
    </location>
    <ligand>
        <name>Mg(2+)</name>
        <dbReference type="ChEBI" id="CHEBI:18420"/>
    </ligand>
</feature>
<feature type="domain" description="4'-phosphopantetheinyl transferase N-terminal" evidence="5">
    <location>
        <begin position="27"/>
        <end position="94"/>
    </location>
</feature>
<feature type="binding site" evidence="2">
    <location>
        <position position="47"/>
    </location>
    <ligand>
        <name>CoA</name>
        <dbReference type="ChEBI" id="CHEBI:57287"/>
    </ligand>
</feature>
<feature type="binding site" evidence="3">
    <location>
        <position position="105"/>
    </location>
    <ligand>
        <name>Mg(2+)</name>
        <dbReference type="ChEBI" id="CHEBI:18420"/>
    </ligand>
</feature>
<evidence type="ECO:0000256" key="2">
    <source>
        <dbReference type="PIRSR" id="PIRSR603542-1"/>
    </source>
</evidence>
<keyword evidence="3" id="KW-0479">Metal-binding</keyword>
<dbReference type="PANTHER" id="PTHR38096">
    <property type="entry name" value="ENTEROBACTIN SYNTHASE COMPONENT D"/>
    <property type="match status" value="1"/>
</dbReference>
<dbReference type="GO" id="GO:0009366">
    <property type="term" value="C:enterobactin synthetase complex"/>
    <property type="evidence" value="ECO:0007669"/>
    <property type="project" value="InterPro"/>
</dbReference>
<dbReference type="InterPro" id="IPR003542">
    <property type="entry name" value="Enbac_synth_compD-like"/>
</dbReference>
<dbReference type="GO" id="GO:0000287">
    <property type="term" value="F:magnesium ion binding"/>
    <property type="evidence" value="ECO:0007669"/>
    <property type="project" value="InterPro"/>
</dbReference>
<evidence type="ECO:0000256" key="1">
    <source>
        <dbReference type="ARBA" id="ARBA00022679"/>
    </source>
</evidence>
<dbReference type="PRINTS" id="PR01399">
    <property type="entry name" value="ENTSNTHTASED"/>
</dbReference>
<feature type="binding site" evidence="2">
    <location>
        <position position="105"/>
    </location>
    <ligand>
        <name>CoA</name>
        <dbReference type="ChEBI" id="CHEBI:57287"/>
    </ligand>
</feature>
<feature type="binding site" evidence="2">
    <location>
        <position position="39"/>
    </location>
    <ligand>
        <name>CoA</name>
        <dbReference type="ChEBI" id="CHEBI:57287"/>
    </ligand>
</feature>
<evidence type="ECO:0000259" key="5">
    <source>
        <dbReference type="Pfam" id="PF17837"/>
    </source>
</evidence>
<dbReference type="Pfam" id="PF17837">
    <property type="entry name" value="4PPT_N"/>
    <property type="match status" value="1"/>
</dbReference>
<dbReference type="GO" id="GO:0008897">
    <property type="term" value="F:holo-[acyl-carrier-protein] synthase activity"/>
    <property type="evidence" value="ECO:0007669"/>
    <property type="project" value="InterPro"/>
</dbReference>
<feature type="binding site" evidence="2">
    <location>
        <position position="150"/>
    </location>
    <ligand>
        <name>CoA</name>
        <dbReference type="ChEBI" id="CHEBI:57287"/>
    </ligand>
</feature>
<dbReference type="Proteomes" id="UP000653674">
    <property type="component" value="Unassembled WGS sequence"/>
</dbReference>
<protein>
    <submittedName>
        <fullName evidence="6">4'-phosphopantetheinyl transferase</fullName>
    </submittedName>
</protein>
<feature type="binding site" evidence="2">
    <location>
        <begin position="83"/>
        <end position="84"/>
    </location>
    <ligand>
        <name>CoA</name>
        <dbReference type="ChEBI" id="CHEBI:57287"/>
    </ligand>
</feature>